<proteinExistence type="predicted"/>
<feature type="region of interest" description="Disordered" evidence="1">
    <location>
        <begin position="199"/>
        <end position="246"/>
    </location>
</feature>
<gene>
    <name evidence="2" type="ORF">PCOR1329_LOCUS44490</name>
</gene>
<keyword evidence="3" id="KW-1185">Reference proteome</keyword>
<accession>A0ABN9U207</accession>
<feature type="compositionally biased region" description="Basic and acidic residues" evidence="1">
    <location>
        <begin position="148"/>
        <end position="159"/>
    </location>
</feature>
<name>A0ABN9U207_9DINO</name>
<organism evidence="2 3">
    <name type="scientific">Prorocentrum cordatum</name>
    <dbReference type="NCBI Taxonomy" id="2364126"/>
    <lineage>
        <taxon>Eukaryota</taxon>
        <taxon>Sar</taxon>
        <taxon>Alveolata</taxon>
        <taxon>Dinophyceae</taxon>
        <taxon>Prorocentrales</taxon>
        <taxon>Prorocentraceae</taxon>
        <taxon>Prorocentrum</taxon>
    </lineage>
</organism>
<feature type="compositionally biased region" description="Low complexity" evidence="1">
    <location>
        <begin position="163"/>
        <end position="179"/>
    </location>
</feature>
<protein>
    <submittedName>
        <fullName evidence="2">Uncharacterized protein</fullName>
    </submittedName>
</protein>
<dbReference type="EMBL" id="CAUYUJ010015347">
    <property type="protein sequence ID" value="CAK0852829.1"/>
    <property type="molecule type" value="Genomic_DNA"/>
</dbReference>
<evidence type="ECO:0000313" key="3">
    <source>
        <dbReference type="Proteomes" id="UP001189429"/>
    </source>
</evidence>
<feature type="region of interest" description="Disordered" evidence="1">
    <location>
        <begin position="134"/>
        <end position="179"/>
    </location>
</feature>
<dbReference type="Proteomes" id="UP001189429">
    <property type="component" value="Unassembled WGS sequence"/>
</dbReference>
<evidence type="ECO:0000313" key="2">
    <source>
        <dbReference type="EMBL" id="CAK0852829.1"/>
    </source>
</evidence>
<reference evidence="2" key="1">
    <citation type="submission" date="2023-10" db="EMBL/GenBank/DDBJ databases">
        <authorList>
            <person name="Chen Y."/>
            <person name="Shah S."/>
            <person name="Dougan E. K."/>
            <person name="Thang M."/>
            <person name="Chan C."/>
        </authorList>
    </citation>
    <scope>NUCLEOTIDE SEQUENCE [LARGE SCALE GENOMIC DNA]</scope>
</reference>
<sequence>MRTPHEVAMMRTLRNRCRYGARTSRYRYGFGTAAGGSGTAISLADFLPAPSDDDCGFGQPRRLFFPCADGEALDLDDSSPRSLAGSWLPDMTPMRSPGVPGDATVRRWAGEPCSLQFFPDGMPLELPLEAGSPLAAHTPLASPGSSRRGRDPPAVGERHVRPRPAAVPRVPGARGGPQPARLATGVAWCGWEHLAAREPQTCRATSSSFPAALLRARTGRQSGMRPRLRGSGSRPCRPPASSAAGG</sequence>
<comment type="caution">
    <text evidence="2">The sequence shown here is derived from an EMBL/GenBank/DDBJ whole genome shotgun (WGS) entry which is preliminary data.</text>
</comment>
<evidence type="ECO:0000256" key="1">
    <source>
        <dbReference type="SAM" id="MobiDB-lite"/>
    </source>
</evidence>